<dbReference type="Proteomes" id="UP000256964">
    <property type="component" value="Unassembled WGS sequence"/>
</dbReference>
<reference evidence="2 3" key="1">
    <citation type="journal article" date="2018" name="Biotechnol. Biofuels">
        <title>Integrative visual omics of the white-rot fungus Polyporus brumalis exposes the biotechnological potential of its oxidative enzymes for delignifying raw plant biomass.</title>
        <authorList>
            <person name="Miyauchi S."/>
            <person name="Rancon A."/>
            <person name="Drula E."/>
            <person name="Hage H."/>
            <person name="Chaduli D."/>
            <person name="Favel A."/>
            <person name="Grisel S."/>
            <person name="Henrissat B."/>
            <person name="Herpoel-Gimbert I."/>
            <person name="Ruiz-Duenas F.J."/>
            <person name="Chevret D."/>
            <person name="Hainaut M."/>
            <person name="Lin J."/>
            <person name="Wang M."/>
            <person name="Pangilinan J."/>
            <person name="Lipzen A."/>
            <person name="Lesage-Meessen L."/>
            <person name="Navarro D."/>
            <person name="Riley R."/>
            <person name="Grigoriev I.V."/>
            <person name="Zhou S."/>
            <person name="Raouche S."/>
            <person name="Rosso M.N."/>
        </authorList>
    </citation>
    <scope>NUCLEOTIDE SEQUENCE [LARGE SCALE GENOMIC DNA]</scope>
    <source>
        <strain evidence="2 3">BRFM 1820</strain>
    </source>
</reference>
<evidence type="ECO:0000313" key="2">
    <source>
        <dbReference type="EMBL" id="RDX41889.1"/>
    </source>
</evidence>
<keyword evidence="3" id="KW-1185">Reference proteome</keyword>
<evidence type="ECO:0000256" key="1">
    <source>
        <dbReference type="SAM" id="MobiDB-lite"/>
    </source>
</evidence>
<dbReference type="EMBL" id="KZ857499">
    <property type="protein sequence ID" value="RDX41889.1"/>
    <property type="molecule type" value="Genomic_DNA"/>
</dbReference>
<sequence>MKPKDAESSLQREPAEPPGRAIRASLLLRRGHFERVQVNHLGSSYSEQTEPCPSRRSRSLRVSEDRCLPACEGWERALSYRDRHSLRVISGRAACVNRCSRLWLALVVEKSIVAVRPCHRSVERCNFVDSTVPARNRNRTKGTQDLPEESHQSPPCELALEFRSSRKLNAGGILWTTTRLYRHRSSTSSNFILCLPWQIRTPLSAVRAVLI</sequence>
<protein>
    <submittedName>
        <fullName evidence="2">Uncharacterized protein</fullName>
    </submittedName>
</protein>
<dbReference type="AlphaFoldDB" id="A0A371CNL9"/>
<organism evidence="2 3">
    <name type="scientific">Lentinus brumalis</name>
    <dbReference type="NCBI Taxonomy" id="2498619"/>
    <lineage>
        <taxon>Eukaryota</taxon>
        <taxon>Fungi</taxon>
        <taxon>Dikarya</taxon>
        <taxon>Basidiomycota</taxon>
        <taxon>Agaricomycotina</taxon>
        <taxon>Agaricomycetes</taxon>
        <taxon>Polyporales</taxon>
        <taxon>Polyporaceae</taxon>
        <taxon>Lentinus</taxon>
    </lineage>
</organism>
<name>A0A371CNL9_9APHY</name>
<evidence type="ECO:0000313" key="3">
    <source>
        <dbReference type="Proteomes" id="UP000256964"/>
    </source>
</evidence>
<gene>
    <name evidence="2" type="ORF">OH76DRAFT_177444</name>
</gene>
<feature type="region of interest" description="Disordered" evidence="1">
    <location>
        <begin position="134"/>
        <end position="154"/>
    </location>
</feature>
<accession>A0A371CNL9</accession>
<feature type="region of interest" description="Disordered" evidence="1">
    <location>
        <begin position="1"/>
        <end position="20"/>
    </location>
</feature>
<proteinExistence type="predicted"/>